<evidence type="ECO:0000256" key="2">
    <source>
        <dbReference type="SAM" id="Phobius"/>
    </source>
</evidence>
<dbReference type="AlphaFoldDB" id="A0A8X6GCT8"/>
<keyword evidence="2" id="KW-1133">Transmembrane helix</keyword>
<evidence type="ECO:0000313" key="4">
    <source>
        <dbReference type="Proteomes" id="UP000887116"/>
    </source>
</evidence>
<name>A0A8X6GCT8_TRICU</name>
<organism evidence="3 4">
    <name type="scientific">Trichonephila clavata</name>
    <name type="common">Joro spider</name>
    <name type="synonym">Nephila clavata</name>
    <dbReference type="NCBI Taxonomy" id="2740835"/>
    <lineage>
        <taxon>Eukaryota</taxon>
        <taxon>Metazoa</taxon>
        <taxon>Ecdysozoa</taxon>
        <taxon>Arthropoda</taxon>
        <taxon>Chelicerata</taxon>
        <taxon>Arachnida</taxon>
        <taxon>Araneae</taxon>
        <taxon>Araneomorphae</taxon>
        <taxon>Entelegynae</taxon>
        <taxon>Araneoidea</taxon>
        <taxon>Nephilidae</taxon>
        <taxon>Trichonephila</taxon>
    </lineage>
</organism>
<comment type="caution">
    <text evidence="3">The sequence shown here is derived from an EMBL/GenBank/DDBJ whole genome shotgun (WGS) entry which is preliminary data.</text>
</comment>
<dbReference type="EMBL" id="BMAO01015449">
    <property type="protein sequence ID" value="GFR01742.1"/>
    <property type="molecule type" value="Genomic_DNA"/>
</dbReference>
<sequence length="269" mass="30023">MEKPTVTNATNNTGLKRTGRKNYGLHPSVPLKHYGSIGEYKDESEEDSETSPYESSQKDNYPNFNEYKEYEQNSNYRPLKISPNNNGYLSSYPSWGTSNQKMQMMMVLKNMVGAEKAEDTGIFSKLVSDPKVTAAALVPLSIAAVAIVPVLINSLMGGNSRPMVSTTANSREFKRLDATINFEMLVENMAMLDRAIDSDDCIQKTICRIARGESNIPIANYIMNAASTVAYMITDDWLDNLRIKILVDAVKNDNCENVCSSFEVTPRIR</sequence>
<accession>A0A8X6GCT8</accession>
<dbReference type="Proteomes" id="UP000887116">
    <property type="component" value="Unassembled WGS sequence"/>
</dbReference>
<proteinExistence type="predicted"/>
<dbReference type="OrthoDB" id="6427924at2759"/>
<feature type="compositionally biased region" description="Polar residues" evidence="1">
    <location>
        <begin position="1"/>
        <end position="15"/>
    </location>
</feature>
<keyword evidence="2" id="KW-0472">Membrane</keyword>
<keyword evidence="4" id="KW-1185">Reference proteome</keyword>
<reference evidence="3" key="1">
    <citation type="submission" date="2020-07" db="EMBL/GenBank/DDBJ databases">
        <title>Multicomponent nature underlies the extraordinary mechanical properties of spider dragline silk.</title>
        <authorList>
            <person name="Kono N."/>
            <person name="Nakamura H."/>
            <person name="Mori M."/>
            <person name="Yoshida Y."/>
            <person name="Ohtoshi R."/>
            <person name="Malay A.D."/>
            <person name="Moran D.A.P."/>
            <person name="Tomita M."/>
            <person name="Numata K."/>
            <person name="Arakawa K."/>
        </authorList>
    </citation>
    <scope>NUCLEOTIDE SEQUENCE</scope>
</reference>
<evidence type="ECO:0000313" key="3">
    <source>
        <dbReference type="EMBL" id="GFR01742.1"/>
    </source>
</evidence>
<gene>
    <name evidence="3" type="primary">AVEN_91504_1</name>
    <name evidence="3" type="ORF">TNCT_302911</name>
</gene>
<feature type="transmembrane region" description="Helical" evidence="2">
    <location>
        <begin position="132"/>
        <end position="152"/>
    </location>
</feature>
<keyword evidence="2" id="KW-0812">Transmembrane</keyword>
<evidence type="ECO:0000256" key="1">
    <source>
        <dbReference type="SAM" id="MobiDB-lite"/>
    </source>
</evidence>
<protein>
    <submittedName>
        <fullName evidence="3">Uncharacterized protein</fullName>
    </submittedName>
</protein>
<feature type="compositionally biased region" description="Polar residues" evidence="1">
    <location>
        <begin position="50"/>
        <end position="63"/>
    </location>
</feature>
<feature type="region of interest" description="Disordered" evidence="1">
    <location>
        <begin position="1"/>
        <end position="63"/>
    </location>
</feature>